<accession>A0ABZ2L716</accession>
<dbReference type="InterPro" id="IPR011990">
    <property type="entry name" value="TPR-like_helical_dom_sf"/>
</dbReference>
<proteinExistence type="predicted"/>
<protein>
    <recommendedName>
        <fullName evidence="3">SGNH hydrolase-type esterase domain-containing protein</fullName>
    </recommendedName>
</protein>
<dbReference type="RefSeq" id="WP_394836369.1">
    <property type="nucleotide sequence ID" value="NZ_CP089929.1"/>
</dbReference>
<dbReference type="EMBL" id="CP089983">
    <property type="protein sequence ID" value="WXB06713.1"/>
    <property type="molecule type" value="Genomic_DNA"/>
</dbReference>
<organism evidence="1 2">
    <name type="scientific">Pendulispora rubella</name>
    <dbReference type="NCBI Taxonomy" id="2741070"/>
    <lineage>
        <taxon>Bacteria</taxon>
        <taxon>Pseudomonadati</taxon>
        <taxon>Myxococcota</taxon>
        <taxon>Myxococcia</taxon>
        <taxon>Myxococcales</taxon>
        <taxon>Sorangiineae</taxon>
        <taxon>Pendulisporaceae</taxon>
        <taxon>Pendulispora</taxon>
    </lineage>
</organism>
<gene>
    <name evidence="1" type="ORF">LVJ94_05630</name>
</gene>
<sequence length="689" mass="75361">MADHLKSVALRAASLLAEGGDRGLALAAQLGLFREEADAMGGVESGSGDRIGIWEPVTQDGGNGVSYVRLPTSSTSGGERQRWADVAIIPPKSKKRRVVLLGESVARGFFFDPHYTPAKVLETILQRHTPEGAEVIDLAANDLVAAELLTLASRIGDLEPDAVVIFAGNNWAASALSLTAENTVGRQVAAAVLREEGIAGLRAFVEKDFADVIERNMGMLPLLAEMLDAPITVLVPEFNLGDWSNHSSSAAPWLTGDRNQQWWSRHNAAIAAFHAKNFDAAASAARDLTDLDGGTTHNGWEILGHALEEMGRPEEARSFLEKARDARLWDTFNLSPRCYASIQEKLRQVQGDRVTVVDLPQVFRQWTHCEIPDRRIFMDYCHLSAEGIRVAMAKTAQALLPSDAAAPSLEAILADPELRVDPDVEGMAHLAAAVHNAHWGQERELLEYHLTRAAALSQGTCDAMSAYLAMQGRRAPPFMTEAAAVLGKRELLSHFLLRYNSARLLDELLLDTMAESLAAAGTKLAVSLDEIRAAEWGVLPGQELDLLAMDRQPSRAERAWPSEERGFYRAYTPSSRFAIPIGHTHDALLTITWRRPPFSADDTTCTLQIDGNDLGEYRLQRTWSTVKVKIPRAHAKPKNGIRSLVFHFSVGRWNGDDAIASLATELEAGRIGDFSPAFADIRSLRASIE</sequence>
<keyword evidence="2" id="KW-1185">Reference proteome</keyword>
<evidence type="ECO:0000313" key="1">
    <source>
        <dbReference type="EMBL" id="WXB06713.1"/>
    </source>
</evidence>
<dbReference type="Proteomes" id="UP001374803">
    <property type="component" value="Chromosome"/>
</dbReference>
<name>A0ABZ2L716_9BACT</name>
<dbReference type="SUPFAM" id="SSF52266">
    <property type="entry name" value="SGNH hydrolase"/>
    <property type="match status" value="1"/>
</dbReference>
<dbReference type="InterPro" id="IPR036514">
    <property type="entry name" value="SGNH_hydro_sf"/>
</dbReference>
<reference evidence="1" key="1">
    <citation type="submission" date="2021-12" db="EMBL/GenBank/DDBJ databases">
        <title>Discovery of the Pendulisporaceae a myxobacterial family with distinct sporulation behavior and unique specialized metabolism.</title>
        <authorList>
            <person name="Garcia R."/>
            <person name="Popoff A."/>
            <person name="Bader C.D."/>
            <person name="Loehr J."/>
            <person name="Walesch S."/>
            <person name="Walt C."/>
            <person name="Boldt J."/>
            <person name="Bunk B."/>
            <person name="Haeckl F.J.F.P.J."/>
            <person name="Gunesch A.P."/>
            <person name="Birkelbach J."/>
            <person name="Nuebel U."/>
            <person name="Pietschmann T."/>
            <person name="Bach T."/>
            <person name="Mueller R."/>
        </authorList>
    </citation>
    <scope>NUCLEOTIDE SEQUENCE</scope>
    <source>
        <strain evidence="1">MSr11367</strain>
    </source>
</reference>
<evidence type="ECO:0008006" key="3">
    <source>
        <dbReference type="Google" id="ProtNLM"/>
    </source>
</evidence>
<evidence type="ECO:0000313" key="2">
    <source>
        <dbReference type="Proteomes" id="UP001374803"/>
    </source>
</evidence>
<dbReference type="SUPFAM" id="SSF48452">
    <property type="entry name" value="TPR-like"/>
    <property type="match status" value="1"/>
</dbReference>
<dbReference type="Gene3D" id="3.40.50.1110">
    <property type="entry name" value="SGNH hydrolase"/>
    <property type="match status" value="1"/>
</dbReference>